<evidence type="ECO:0000313" key="8">
    <source>
        <dbReference type="EMBL" id="AVD70937.1"/>
    </source>
</evidence>
<gene>
    <name evidence="8" type="ORF">CAY53_05115</name>
</gene>
<evidence type="ECO:0000313" key="9">
    <source>
        <dbReference type="Proteomes" id="UP000239867"/>
    </source>
</evidence>
<dbReference type="KEGG" id="deo:CAY53_05115"/>
<feature type="transmembrane region" description="Helical" evidence="6">
    <location>
        <begin position="258"/>
        <end position="278"/>
    </location>
</feature>
<dbReference type="GO" id="GO:0004252">
    <property type="term" value="F:serine-type endopeptidase activity"/>
    <property type="evidence" value="ECO:0007669"/>
    <property type="project" value="InterPro"/>
</dbReference>
<feature type="domain" description="Peptidase S54 rhomboid" evidence="7">
    <location>
        <begin position="192"/>
        <end position="328"/>
    </location>
</feature>
<protein>
    <recommendedName>
        <fullName evidence="7">Peptidase S54 rhomboid domain-containing protein</fullName>
    </recommendedName>
</protein>
<name>A0A2L1GMV7_9BACT</name>
<organism evidence="8 9">
    <name type="scientific">Desulfobulbus oralis</name>
    <dbReference type="NCBI Taxonomy" id="1986146"/>
    <lineage>
        <taxon>Bacteria</taxon>
        <taxon>Pseudomonadati</taxon>
        <taxon>Thermodesulfobacteriota</taxon>
        <taxon>Desulfobulbia</taxon>
        <taxon>Desulfobulbales</taxon>
        <taxon>Desulfobulbaceae</taxon>
        <taxon>Desulfobulbus</taxon>
    </lineage>
</organism>
<keyword evidence="9" id="KW-1185">Reference proteome</keyword>
<feature type="region of interest" description="Disordered" evidence="5">
    <location>
        <begin position="13"/>
        <end position="34"/>
    </location>
</feature>
<feature type="compositionally biased region" description="Pro residues" evidence="5">
    <location>
        <begin position="60"/>
        <end position="70"/>
    </location>
</feature>
<keyword evidence="3 6" id="KW-1133">Transmembrane helix</keyword>
<feature type="transmembrane region" description="Helical" evidence="6">
    <location>
        <begin position="285"/>
        <end position="305"/>
    </location>
</feature>
<dbReference type="GO" id="GO:0016020">
    <property type="term" value="C:membrane"/>
    <property type="evidence" value="ECO:0007669"/>
    <property type="project" value="UniProtKB-SubCell"/>
</dbReference>
<dbReference type="InterPro" id="IPR022764">
    <property type="entry name" value="Peptidase_S54_rhomboid_dom"/>
</dbReference>
<feature type="transmembrane region" description="Helical" evidence="6">
    <location>
        <begin position="311"/>
        <end position="329"/>
    </location>
</feature>
<evidence type="ECO:0000256" key="1">
    <source>
        <dbReference type="ARBA" id="ARBA00004141"/>
    </source>
</evidence>
<comment type="subcellular location">
    <subcellularLocation>
        <location evidence="1">Membrane</location>
        <topology evidence="1">Multi-pass membrane protein</topology>
    </subcellularLocation>
</comment>
<feature type="region of interest" description="Disordered" evidence="5">
    <location>
        <begin position="58"/>
        <end position="82"/>
    </location>
</feature>
<feature type="compositionally biased region" description="Polar residues" evidence="5">
    <location>
        <begin position="13"/>
        <end position="25"/>
    </location>
</feature>
<dbReference type="PANTHER" id="PTHR43066">
    <property type="entry name" value="RHOMBOID-RELATED PROTEIN"/>
    <property type="match status" value="1"/>
</dbReference>
<evidence type="ECO:0000256" key="3">
    <source>
        <dbReference type="ARBA" id="ARBA00022989"/>
    </source>
</evidence>
<dbReference type="EMBL" id="CP021255">
    <property type="protein sequence ID" value="AVD70937.1"/>
    <property type="molecule type" value="Genomic_DNA"/>
</dbReference>
<dbReference type="Gene3D" id="1.20.1540.10">
    <property type="entry name" value="Rhomboid-like"/>
    <property type="match status" value="1"/>
</dbReference>
<evidence type="ECO:0000256" key="2">
    <source>
        <dbReference type="ARBA" id="ARBA00022692"/>
    </source>
</evidence>
<evidence type="ECO:0000256" key="6">
    <source>
        <dbReference type="SAM" id="Phobius"/>
    </source>
</evidence>
<sequence length="363" mass="38890">MFFAVITTWVSGPSSPLRQDTTGNSALPGRNSGFAPEAPEGAACTVLPFFPVSASNMQLPPFPESPPQPASPDDASSGPETPLIIARGSREELGNLVLLLAALGIAYTWRMHSGQLLVAARDAERVLEEWRRYADENAAWPESPAPMLEQTALPPTLLCMAALAIFFACTGPWTEGNPWFATGAVDSQAIVQGQWWRLVTALTLHADFNHLLGNVLIGGLMLHLLCRRMGYGLGWFLTLAAAVLANWCNVVLRQGPHLSVGFSTAVFAAIGLLCGSSVYRGRWRLFRALAPLGAGVGLLVMLGMEGERTDLGAHLFGFACGATLGLACRPGPLSGRLRRELSQFLVFALACTVVLASWHAAWR</sequence>
<accession>A0A2L1GMV7</accession>
<feature type="transmembrane region" description="Helical" evidence="6">
    <location>
        <begin position="341"/>
        <end position="361"/>
    </location>
</feature>
<proteinExistence type="predicted"/>
<keyword evidence="2 6" id="KW-0812">Transmembrane</keyword>
<feature type="transmembrane region" description="Helical" evidence="6">
    <location>
        <begin position="233"/>
        <end position="252"/>
    </location>
</feature>
<dbReference type="Proteomes" id="UP000239867">
    <property type="component" value="Chromosome"/>
</dbReference>
<dbReference type="Pfam" id="PF01694">
    <property type="entry name" value="Rhomboid"/>
    <property type="match status" value="1"/>
</dbReference>
<dbReference type="OrthoDB" id="9813074at2"/>
<keyword evidence="4 6" id="KW-0472">Membrane</keyword>
<feature type="compositionally biased region" description="Low complexity" evidence="5">
    <location>
        <begin position="71"/>
        <end position="80"/>
    </location>
</feature>
<evidence type="ECO:0000259" key="7">
    <source>
        <dbReference type="Pfam" id="PF01694"/>
    </source>
</evidence>
<dbReference type="SUPFAM" id="SSF144091">
    <property type="entry name" value="Rhomboid-like"/>
    <property type="match status" value="1"/>
</dbReference>
<dbReference type="PANTHER" id="PTHR43066:SF5">
    <property type="entry name" value="RHOMBOID-LIKE PROTEIN 11, CHLOROPLASTIC-RELATED"/>
    <property type="match status" value="1"/>
</dbReference>
<dbReference type="AlphaFoldDB" id="A0A2L1GMV7"/>
<evidence type="ECO:0000256" key="4">
    <source>
        <dbReference type="ARBA" id="ARBA00023136"/>
    </source>
</evidence>
<dbReference type="InterPro" id="IPR035952">
    <property type="entry name" value="Rhomboid-like_sf"/>
</dbReference>
<reference evidence="8 9" key="1">
    <citation type="journal article" date="2018" name="MBio">
        <title>Insights into the evolution of host association through the isolation and characterization of a novel human periodontal pathobiont, Desulfobulbus oralis.</title>
        <authorList>
            <person name="Cross K.L."/>
            <person name="Chirania P."/>
            <person name="Xiong W."/>
            <person name="Beall C.J."/>
            <person name="Elkins J.G."/>
            <person name="Giannone R.J."/>
            <person name="Griffen A.L."/>
            <person name="Guss A.M."/>
            <person name="Hettich R.L."/>
            <person name="Joshi S.S."/>
            <person name="Mokrzan E.M."/>
            <person name="Martin R.K."/>
            <person name="Zhulin I.B."/>
            <person name="Leys E.J."/>
            <person name="Podar M."/>
        </authorList>
    </citation>
    <scope>NUCLEOTIDE SEQUENCE [LARGE SCALE GENOMIC DNA]</scope>
    <source>
        <strain evidence="8 9">ORNL</strain>
    </source>
</reference>
<evidence type="ECO:0000256" key="5">
    <source>
        <dbReference type="SAM" id="MobiDB-lite"/>
    </source>
</evidence>